<dbReference type="EMBL" id="QJKJ01006649">
    <property type="protein sequence ID" value="RDX85986.1"/>
    <property type="molecule type" value="Genomic_DNA"/>
</dbReference>
<feature type="non-terminal residue" evidence="1">
    <location>
        <position position="1"/>
    </location>
</feature>
<dbReference type="InterPro" id="IPR043128">
    <property type="entry name" value="Rev_trsase/Diguanyl_cyclase"/>
</dbReference>
<sequence>MKSRHDEMVLTRIQNSWQVCIDYQKLNQVTHKDHFPLPFIDQSHYCFLDGFFGFLQIHIAPMVSIRLPSLAHSVHSVTPECHLGCATLRVHSRDDCMEVFIDDFTVYAKSFEACLENLSQVLTRYIETNHVLNFEKCHFMVTGELYWDISHKAKANIITSLPNHASAWEVHSFLRHAGFYRCFIKNLNKIALPLSKLLQKDVEFIFNQLYMEAFQELKKRLTSTPILQAPN</sequence>
<dbReference type="PANTHER" id="PTHR24559">
    <property type="entry name" value="TRANSPOSON TY3-I GAG-POL POLYPROTEIN"/>
    <property type="match status" value="1"/>
</dbReference>
<dbReference type="AlphaFoldDB" id="A0A371G604"/>
<evidence type="ECO:0000313" key="1">
    <source>
        <dbReference type="EMBL" id="RDX85986.1"/>
    </source>
</evidence>
<dbReference type="PANTHER" id="PTHR24559:SF444">
    <property type="entry name" value="REVERSE TRANSCRIPTASE DOMAIN-CONTAINING PROTEIN"/>
    <property type="match status" value="1"/>
</dbReference>
<dbReference type="SUPFAM" id="SSF56672">
    <property type="entry name" value="DNA/RNA polymerases"/>
    <property type="match status" value="1"/>
</dbReference>
<keyword evidence="2" id="KW-1185">Reference proteome</keyword>
<dbReference type="InterPro" id="IPR053134">
    <property type="entry name" value="RNA-dir_DNA_polymerase"/>
</dbReference>
<gene>
    <name evidence="1" type="primary">pol</name>
    <name evidence="1" type="ORF">CR513_32759</name>
</gene>
<accession>A0A371G604</accession>
<evidence type="ECO:0000313" key="2">
    <source>
        <dbReference type="Proteomes" id="UP000257109"/>
    </source>
</evidence>
<dbReference type="InterPro" id="IPR043502">
    <property type="entry name" value="DNA/RNA_pol_sf"/>
</dbReference>
<proteinExistence type="predicted"/>
<dbReference type="OrthoDB" id="1922084at2759"/>
<dbReference type="Proteomes" id="UP000257109">
    <property type="component" value="Unassembled WGS sequence"/>
</dbReference>
<comment type="caution">
    <text evidence="1">The sequence shown here is derived from an EMBL/GenBank/DDBJ whole genome shotgun (WGS) entry which is preliminary data.</text>
</comment>
<reference evidence="1" key="1">
    <citation type="submission" date="2018-05" db="EMBL/GenBank/DDBJ databases">
        <title>Draft genome of Mucuna pruriens seed.</title>
        <authorList>
            <person name="Nnadi N.E."/>
            <person name="Vos R."/>
            <person name="Hasami M.H."/>
            <person name="Devisetty U.K."/>
            <person name="Aguiy J.C."/>
        </authorList>
    </citation>
    <scope>NUCLEOTIDE SEQUENCE [LARGE SCALE GENOMIC DNA]</scope>
    <source>
        <strain evidence="1">JCA_2017</strain>
    </source>
</reference>
<name>A0A371G604_MUCPR</name>
<protein>
    <submittedName>
        <fullName evidence="1">Retrovirus-related Pol polyprotein</fullName>
    </submittedName>
</protein>
<dbReference type="Gene3D" id="3.30.70.270">
    <property type="match status" value="2"/>
</dbReference>
<organism evidence="1 2">
    <name type="scientific">Mucuna pruriens</name>
    <name type="common">Velvet bean</name>
    <name type="synonym">Dolichos pruriens</name>
    <dbReference type="NCBI Taxonomy" id="157652"/>
    <lineage>
        <taxon>Eukaryota</taxon>
        <taxon>Viridiplantae</taxon>
        <taxon>Streptophyta</taxon>
        <taxon>Embryophyta</taxon>
        <taxon>Tracheophyta</taxon>
        <taxon>Spermatophyta</taxon>
        <taxon>Magnoliopsida</taxon>
        <taxon>eudicotyledons</taxon>
        <taxon>Gunneridae</taxon>
        <taxon>Pentapetalae</taxon>
        <taxon>rosids</taxon>
        <taxon>fabids</taxon>
        <taxon>Fabales</taxon>
        <taxon>Fabaceae</taxon>
        <taxon>Papilionoideae</taxon>
        <taxon>50 kb inversion clade</taxon>
        <taxon>NPAAA clade</taxon>
        <taxon>indigoferoid/millettioid clade</taxon>
        <taxon>Phaseoleae</taxon>
        <taxon>Mucuna</taxon>
    </lineage>
</organism>